<dbReference type="OrthoDB" id="1026046at2759"/>
<name>A0A2K3PJC5_TRIPR</name>
<reference evidence="2 3" key="1">
    <citation type="journal article" date="2014" name="Am. J. Bot.">
        <title>Genome assembly and annotation for red clover (Trifolium pratense; Fabaceae).</title>
        <authorList>
            <person name="Istvanek J."/>
            <person name="Jaros M."/>
            <person name="Krenek A."/>
            <person name="Repkova J."/>
        </authorList>
    </citation>
    <scope>NUCLEOTIDE SEQUENCE [LARGE SCALE GENOMIC DNA]</scope>
    <source>
        <strain evidence="3">cv. Tatra</strain>
        <tissue evidence="2">Young leaves</tissue>
    </source>
</reference>
<dbReference type="Proteomes" id="UP000236291">
    <property type="component" value="Unassembled WGS sequence"/>
</dbReference>
<accession>A0A2K3PJC5</accession>
<organism evidence="2 3">
    <name type="scientific">Trifolium pratense</name>
    <name type="common">Red clover</name>
    <dbReference type="NCBI Taxonomy" id="57577"/>
    <lineage>
        <taxon>Eukaryota</taxon>
        <taxon>Viridiplantae</taxon>
        <taxon>Streptophyta</taxon>
        <taxon>Embryophyta</taxon>
        <taxon>Tracheophyta</taxon>
        <taxon>Spermatophyta</taxon>
        <taxon>Magnoliopsida</taxon>
        <taxon>eudicotyledons</taxon>
        <taxon>Gunneridae</taxon>
        <taxon>Pentapetalae</taxon>
        <taxon>rosids</taxon>
        <taxon>fabids</taxon>
        <taxon>Fabales</taxon>
        <taxon>Fabaceae</taxon>
        <taxon>Papilionoideae</taxon>
        <taxon>50 kb inversion clade</taxon>
        <taxon>NPAAA clade</taxon>
        <taxon>Hologalegina</taxon>
        <taxon>IRL clade</taxon>
        <taxon>Trifolieae</taxon>
        <taxon>Trifolium</taxon>
    </lineage>
</organism>
<dbReference type="EMBL" id="ASHM01007609">
    <property type="protein sequence ID" value="PNY15364.1"/>
    <property type="molecule type" value="Genomic_DNA"/>
</dbReference>
<dbReference type="InterPro" id="IPR003676">
    <property type="entry name" value="SAUR_fam"/>
</dbReference>
<comment type="similarity">
    <text evidence="1">Belongs to the ARG7 family.</text>
</comment>
<reference evidence="2 3" key="2">
    <citation type="journal article" date="2017" name="Front. Plant Sci.">
        <title>Gene Classification and Mining of Molecular Markers Useful in Red Clover (Trifolium pratense) Breeding.</title>
        <authorList>
            <person name="Istvanek J."/>
            <person name="Dluhosova J."/>
            <person name="Dluhos P."/>
            <person name="Patkova L."/>
            <person name="Nedelnik J."/>
            <person name="Repkova J."/>
        </authorList>
    </citation>
    <scope>NUCLEOTIDE SEQUENCE [LARGE SCALE GENOMIC DNA]</scope>
    <source>
        <strain evidence="3">cv. Tatra</strain>
        <tissue evidence="2">Young leaves</tissue>
    </source>
</reference>
<gene>
    <name evidence="2" type="ORF">L195_g012058</name>
</gene>
<evidence type="ECO:0000256" key="1">
    <source>
        <dbReference type="ARBA" id="ARBA00006974"/>
    </source>
</evidence>
<dbReference type="PANTHER" id="PTHR31374:SF388">
    <property type="entry name" value="AUXIN-RESPONSIVE PROTEIN SAUR36"/>
    <property type="match status" value="1"/>
</dbReference>
<comment type="caution">
    <text evidence="2">The sequence shown here is derived from an EMBL/GenBank/DDBJ whole genome shotgun (WGS) entry which is preliminary data.</text>
</comment>
<proteinExistence type="inferred from homology"/>
<protein>
    <submittedName>
        <fullName evidence="2">SAUR-like auxin-responsive family protein</fullName>
    </submittedName>
</protein>
<evidence type="ECO:0000313" key="2">
    <source>
        <dbReference type="EMBL" id="PNY15364.1"/>
    </source>
</evidence>
<sequence>MAKIHGFKLGRRLVQFSRRVFKNKRIRPDYHHFGCLSRTPTMKILRWGRKLTEGAMSLFNRPSYIRLGSDQKFSVPKGHMVVYVGQKEEEIIRVMVPVIYFNHPLFGELLREVEEEYGFNHQGGITIPCRFTEFERVKTWIASGSDNCTGRKLYLKT</sequence>
<dbReference type="PANTHER" id="PTHR31374">
    <property type="entry name" value="AUXIN-INDUCED PROTEIN-LIKE-RELATED"/>
    <property type="match status" value="1"/>
</dbReference>
<dbReference type="GO" id="GO:0009733">
    <property type="term" value="P:response to auxin"/>
    <property type="evidence" value="ECO:0007669"/>
    <property type="project" value="InterPro"/>
</dbReference>
<dbReference type="STRING" id="57577.A0A2K3PJC5"/>
<dbReference type="Pfam" id="PF02519">
    <property type="entry name" value="Auxin_inducible"/>
    <property type="match status" value="1"/>
</dbReference>
<dbReference type="AlphaFoldDB" id="A0A2K3PJC5"/>
<evidence type="ECO:0000313" key="3">
    <source>
        <dbReference type="Proteomes" id="UP000236291"/>
    </source>
</evidence>